<dbReference type="GO" id="GO:0047837">
    <property type="term" value="F:D-xylose 1-dehydrogenase (NADP+) activity"/>
    <property type="evidence" value="ECO:0007669"/>
    <property type="project" value="UniProtKB-EC"/>
</dbReference>
<dbReference type="EMBL" id="JZEE01000158">
    <property type="protein sequence ID" value="KJK67831.1"/>
    <property type="molecule type" value="Genomic_DNA"/>
</dbReference>
<dbReference type="OrthoDB" id="10016252at2759"/>
<dbReference type="InterPro" id="IPR000683">
    <property type="entry name" value="Gfo/Idh/MocA-like_OxRdtase_N"/>
</dbReference>
<comment type="similarity">
    <text evidence="1">Belongs to the Gfo/Idh/MocA family.</text>
</comment>
<dbReference type="Pfam" id="PF01494">
    <property type="entry name" value="FAD_binding_3"/>
    <property type="match status" value="1"/>
</dbReference>
<dbReference type="Gene3D" id="3.30.9.10">
    <property type="entry name" value="D-Amino Acid Oxidase, subunit A, domain 2"/>
    <property type="match status" value="1"/>
</dbReference>
<feature type="domain" description="FAD-binding" evidence="9">
    <location>
        <begin position="16"/>
        <end position="374"/>
    </location>
</feature>
<evidence type="ECO:0000256" key="1">
    <source>
        <dbReference type="ARBA" id="ARBA00010928"/>
    </source>
</evidence>
<dbReference type="SUPFAM" id="SSF51905">
    <property type="entry name" value="FAD/NAD(P)-binding domain"/>
    <property type="match status" value="1"/>
</dbReference>
<dbReference type="Pfam" id="PF22725">
    <property type="entry name" value="GFO_IDH_MocA_C3"/>
    <property type="match status" value="1"/>
</dbReference>
<evidence type="ECO:0000256" key="3">
    <source>
        <dbReference type="ARBA" id="ARBA00022827"/>
    </source>
</evidence>
<dbReference type="STRING" id="1403190.A0A0F0IKZ6"/>
<comment type="caution">
    <text evidence="11">The sequence shown here is derived from an EMBL/GenBank/DDBJ whole genome shotgun (WGS) entry which is preliminary data.</text>
</comment>
<dbReference type="AlphaFoldDB" id="A0A0F0IKZ6"/>
<dbReference type="InterPro" id="IPR050984">
    <property type="entry name" value="Gfo/Idh/MocA_domain"/>
</dbReference>
<keyword evidence="3" id="KW-0274">FAD</keyword>
<keyword evidence="4" id="KW-0560">Oxidoreductase</keyword>
<dbReference type="PANTHER" id="PTHR22604">
    <property type="entry name" value="OXIDOREDUCTASES"/>
    <property type="match status" value="1"/>
</dbReference>
<gene>
    <name evidence="11" type="ORF">P875_00108924</name>
</gene>
<comment type="catalytic activity">
    <reaction evidence="7">
        <text>D-xylose + NADP(+) = D-xylono-1,5-lactone + NADPH + H(+)</text>
        <dbReference type="Rhea" id="RHEA:22000"/>
        <dbReference type="ChEBI" id="CHEBI:15378"/>
        <dbReference type="ChEBI" id="CHEBI:15867"/>
        <dbReference type="ChEBI" id="CHEBI:53455"/>
        <dbReference type="ChEBI" id="CHEBI:57783"/>
        <dbReference type="ChEBI" id="CHEBI:58349"/>
        <dbReference type="EC" id="1.1.1.179"/>
    </reaction>
</comment>
<dbReference type="PRINTS" id="PR00420">
    <property type="entry name" value="RNGMNOXGNASE"/>
</dbReference>
<dbReference type="InterPro" id="IPR002938">
    <property type="entry name" value="FAD-bd"/>
</dbReference>
<feature type="domain" description="GFO/IDH/MocA-like oxidoreductase" evidence="10">
    <location>
        <begin position="519"/>
        <end position="652"/>
    </location>
</feature>
<evidence type="ECO:0000256" key="2">
    <source>
        <dbReference type="ARBA" id="ARBA00022630"/>
    </source>
</evidence>
<dbReference type="Pfam" id="PF01408">
    <property type="entry name" value="GFO_IDH_MocA"/>
    <property type="match status" value="1"/>
</dbReference>
<evidence type="ECO:0000256" key="4">
    <source>
        <dbReference type="ARBA" id="ARBA00023002"/>
    </source>
</evidence>
<accession>A0A0F0IKZ6</accession>
<proteinExistence type="inferred from homology"/>
<evidence type="ECO:0000259" key="10">
    <source>
        <dbReference type="Pfam" id="PF22725"/>
    </source>
</evidence>
<dbReference type="Gene3D" id="3.30.360.10">
    <property type="entry name" value="Dihydrodipicolinate Reductase, domain 2"/>
    <property type="match status" value="1"/>
</dbReference>
<dbReference type="Gene3D" id="3.40.50.720">
    <property type="entry name" value="NAD(P)-binding Rossmann-like Domain"/>
    <property type="match status" value="1"/>
</dbReference>
<evidence type="ECO:0000259" key="8">
    <source>
        <dbReference type="Pfam" id="PF01408"/>
    </source>
</evidence>
<dbReference type="Gene3D" id="3.50.50.60">
    <property type="entry name" value="FAD/NAD(P)-binding domain"/>
    <property type="match status" value="1"/>
</dbReference>
<sequence>MTPNPSSTNKAEASPTNVIVVGAGPVGLLTALRLAQSGIHVDVLEKEEKLNVTPRACSYYAAALHALQRAKVLDDVKKAGFTTHGLCWRSPLEDDGKGGKRFGDILASLPILGNEGWDSGVVNLQQAKLTKLLYQKVLETGLVTVHLGTELMAIEQDSNSVTAIAIRGGGNQEHFQGSFLVGADGGRSTTRRLLEIRLKGHSWPERLVAMDVLLDDVEFDEKFPSSLFVDPVYYGLMSPLEEPRAGTESLWRCTVAVDPTDARTDDELISEKNIEELLLKAVPGPRPLPFKVLRASPYRVHQLCASTFNRGRCALAGDAAHLNNPMGAMGLTTGLIDSEALADALELIIHDGKPIGILDTYSDERRRVFQTFVDPTSTQNKLRSTGDNATKFAKDLLIDPSTRGVHDVVHNLVAVASSTSLQKAQDFLSAVNAPPRTTAHGSYESLLADHTVEIVYISTPHSHHFQNARAALLAGKHVLLEKSFTVNAAQARILVQLAREKKLFLMEAMWTRFFPLTLYVRQLIKDGAIGAVQRVVADRNLGRDIETLYGTEHRLVNPALAGGALLDLAIYPLTWIFQILHHDSPLASGTVRSSSHVSSSLVKYAPTGVDETATVIVTFPEGETQGVATASLRVASNPTDPGVRIFGDKGQIQIFGPAARPLSIAVVTYGERGPEVVERKDFEIPIGHGLFWEADACARYLLEGKTESDVMPLDETLLIMGVMDRVREENRLKYPAEVEAH</sequence>
<dbReference type="PANTHER" id="PTHR22604:SF115">
    <property type="entry name" value="DIHYDRODIOL DEHYDROGENASE, PUTATIVE (AFU_ORTHOLOGUE AFUA_1G07520)-RELATED"/>
    <property type="match status" value="1"/>
</dbReference>
<feature type="domain" description="Gfo/Idh/MocA-like oxidoreductase N-terminal" evidence="8">
    <location>
        <begin position="411"/>
        <end position="506"/>
    </location>
</feature>
<reference evidence="11 12" key="1">
    <citation type="submission" date="2015-02" db="EMBL/GenBank/DDBJ databases">
        <title>Draft genome sequence of Aspergillus parasiticus SU-1.</title>
        <authorList>
            <person name="Yu J."/>
            <person name="Fedorova N."/>
            <person name="Yin Y."/>
            <person name="Losada L."/>
            <person name="Zafar N."/>
            <person name="Taujale R."/>
            <person name="Ehrlich K.C."/>
            <person name="Bhatnagar D."/>
            <person name="Cleveland T.E."/>
            <person name="Bennett J.W."/>
            <person name="Nierman W.C."/>
        </authorList>
    </citation>
    <scope>NUCLEOTIDE SEQUENCE [LARGE SCALE GENOMIC DNA]</scope>
    <source>
        <strain evidence="12">ATCC 56775 / NRRL 5862 / SRRC 143 / SU-1</strain>
    </source>
</reference>
<dbReference type="SUPFAM" id="SSF55347">
    <property type="entry name" value="Glyceraldehyde-3-phosphate dehydrogenase-like, C-terminal domain"/>
    <property type="match status" value="1"/>
</dbReference>
<dbReference type="InterPro" id="IPR055170">
    <property type="entry name" value="GFO_IDH_MocA-like_dom"/>
</dbReference>
<protein>
    <recommendedName>
        <fullName evidence="5">D-xylose 1-dehydrogenase (NADP(+), D-xylono-1,5-lactone-forming)</fullName>
        <ecNumber evidence="5">1.1.1.179</ecNumber>
    </recommendedName>
    <alternativeName>
        <fullName evidence="6">D-xylose-NADP dehydrogenase</fullName>
    </alternativeName>
</protein>
<evidence type="ECO:0000256" key="6">
    <source>
        <dbReference type="ARBA" id="ARBA00042988"/>
    </source>
</evidence>
<name>A0A0F0IKZ6_ASPPU</name>
<evidence type="ECO:0000256" key="7">
    <source>
        <dbReference type="ARBA" id="ARBA00049233"/>
    </source>
</evidence>
<dbReference type="EC" id="1.1.1.179" evidence="5"/>
<dbReference type="Proteomes" id="UP000033540">
    <property type="component" value="Unassembled WGS sequence"/>
</dbReference>
<dbReference type="GO" id="GO:0071949">
    <property type="term" value="F:FAD binding"/>
    <property type="evidence" value="ECO:0007669"/>
    <property type="project" value="InterPro"/>
</dbReference>
<organism evidence="11 12">
    <name type="scientific">Aspergillus parasiticus (strain ATCC 56775 / NRRL 5862 / SRRC 143 / SU-1)</name>
    <dbReference type="NCBI Taxonomy" id="1403190"/>
    <lineage>
        <taxon>Eukaryota</taxon>
        <taxon>Fungi</taxon>
        <taxon>Dikarya</taxon>
        <taxon>Ascomycota</taxon>
        <taxon>Pezizomycotina</taxon>
        <taxon>Eurotiomycetes</taxon>
        <taxon>Eurotiomycetidae</taxon>
        <taxon>Eurotiales</taxon>
        <taxon>Aspergillaceae</taxon>
        <taxon>Aspergillus</taxon>
        <taxon>Aspergillus subgen. Circumdati</taxon>
    </lineage>
</organism>
<evidence type="ECO:0000313" key="12">
    <source>
        <dbReference type="Proteomes" id="UP000033540"/>
    </source>
</evidence>
<evidence type="ECO:0000256" key="5">
    <source>
        <dbReference type="ARBA" id="ARBA00038984"/>
    </source>
</evidence>
<dbReference type="InterPro" id="IPR036291">
    <property type="entry name" value="NAD(P)-bd_dom_sf"/>
</dbReference>
<dbReference type="InterPro" id="IPR036188">
    <property type="entry name" value="FAD/NAD-bd_sf"/>
</dbReference>
<evidence type="ECO:0000259" key="9">
    <source>
        <dbReference type="Pfam" id="PF01494"/>
    </source>
</evidence>
<keyword evidence="2" id="KW-0285">Flavoprotein</keyword>
<evidence type="ECO:0000313" key="11">
    <source>
        <dbReference type="EMBL" id="KJK67831.1"/>
    </source>
</evidence>
<dbReference type="SUPFAM" id="SSF51735">
    <property type="entry name" value="NAD(P)-binding Rossmann-fold domains"/>
    <property type="match status" value="1"/>
</dbReference>